<reference evidence="1" key="1">
    <citation type="submission" date="2023-10" db="EMBL/GenBank/DDBJ databases">
        <authorList>
            <consortium name="PulseNet: The National Subtyping Network for Foodborne Disease Surveillance"/>
        </authorList>
    </citation>
    <scope>NUCLEOTIDE SEQUENCE</scope>
    <source>
        <strain evidence="1">PNUSAV004886</strain>
    </source>
</reference>
<dbReference type="Proteomes" id="UP001253463">
    <property type="component" value="Unassembled WGS sequence"/>
</dbReference>
<protein>
    <submittedName>
        <fullName evidence="1">AHH domain-containing protein</fullName>
    </submittedName>
</protein>
<comment type="caution">
    <text evidence="1">The sequence shown here is derived from an EMBL/GenBank/DDBJ whole genome shotgun (WGS) entry which is preliminary data.</text>
</comment>
<dbReference type="AlphaFoldDB" id="A0AAI9CN56"/>
<organism evidence="1 2">
    <name type="scientific">Vibrio navarrensis</name>
    <dbReference type="NCBI Taxonomy" id="29495"/>
    <lineage>
        <taxon>Bacteria</taxon>
        <taxon>Pseudomonadati</taxon>
        <taxon>Pseudomonadota</taxon>
        <taxon>Gammaproteobacteria</taxon>
        <taxon>Vibrionales</taxon>
        <taxon>Vibrionaceae</taxon>
        <taxon>Vibrio</taxon>
    </lineage>
</organism>
<proteinExistence type="predicted"/>
<dbReference type="RefSeq" id="WP_158136425.1">
    <property type="nucleotide sequence ID" value="NZ_CP046792.1"/>
</dbReference>
<gene>
    <name evidence="1" type="ORF">RZY48_000081</name>
</gene>
<sequence>MINPYAHHTVFKKGRGKQMRVYLDESKDILEKYDIDWYRGPENLGWAPNKNHSTEAAKAVRDELVKADVEVGKKEAVLDVLETMKTLCR</sequence>
<name>A0AAI9CN56_9VIBR</name>
<evidence type="ECO:0000313" key="1">
    <source>
        <dbReference type="EMBL" id="ELN6930718.1"/>
    </source>
</evidence>
<dbReference type="EMBL" id="ABNSCA010000001">
    <property type="protein sequence ID" value="ELN6930718.1"/>
    <property type="molecule type" value="Genomic_DNA"/>
</dbReference>
<accession>A0AAI9CN56</accession>
<evidence type="ECO:0000313" key="2">
    <source>
        <dbReference type="Proteomes" id="UP001253463"/>
    </source>
</evidence>